<gene>
    <name evidence="1" type="ORF">COCMIDRAFT_40060</name>
</gene>
<proteinExistence type="predicted"/>
<dbReference type="HOGENOM" id="CLU_2061089_0_0_1"/>
<organism evidence="1 2">
    <name type="scientific">Bipolaris oryzae ATCC 44560</name>
    <dbReference type="NCBI Taxonomy" id="930090"/>
    <lineage>
        <taxon>Eukaryota</taxon>
        <taxon>Fungi</taxon>
        <taxon>Dikarya</taxon>
        <taxon>Ascomycota</taxon>
        <taxon>Pezizomycotina</taxon>
        <taxon>Dothideomycetes</taxon>
        <taxon>Pleosporomycetidae</taxon>
        <taxon>Pleosporales</taxon>
        <taxon>Pleosporineae</taxon>
        <taxon>Pleosporaceae</taxon>
        <taxon>Bipolaris</taxon>
    </lineage>
</organism>
<dbReference type="Proteomes" id="UP000054032">
    <property type="component" value="Unassembled WGS sequence"/>
</dbReference>
<dbReference type="AlphaFoldDB" id="W6YQU7"/>
<dbReference type="KEGG" id="bor:COCMIDRAFT_40060"/>
<dbReference type="RefSeq" id="XP_007691667.1">
    <property type="nucleotide sequence ID" value="XM_007693477.1"/>
</dbReference>
<reference evidence="1 2" key="1">
    <citation type="journal article" date="2013" name="PLoS Genet.">
        <title>Comparative genome structure, secondary metabolite, and effector coding capacity across Cochliobolus pathogens.</title>
        <authorList>
            <person name="Condon B.J."/>
            <person name="Leng Y."/>
            <person name="Wu D."/>
            <person name="Bushley K.E."/>
            <person name="Ohm R.A."/>
            <person name="Otillar R."/>
            <person name="Martin J."/>
            <person name="Schackwitz W."/>
            <person name="Grimwood J."/>
            <person name="MohdZainudin N."/>
            <person name="Xue C."/>
            <person name="Wang R."/>
            <person name="Manning V.A."/>
            <person name="Dhillon B."/>
            <person name="Tu Z.J."/>
            <person name="Steffenson B.J."/>
            <person name="Salamov A."/>
            <person name="Sun H."/>
            <person name="Lowry S."/>
            <person name="LaButti K."/>
            <person name="Han J."/>
            <person name="Copeland A."/>
            <person name="Lindquist E."/>
            <person name="Barry K."/>
            <person name="Schmutz J."/>
            <person name="Baker S.E."/>
            <person name="Ciuffetti L.M."/>
            <person name="Grigoriev I.V."/>
            <person name="Zhong S."/>
            <person name="Turgeon B.G."/>
        </authorList>
    </citation>
    <scope>NUCLEOTIDE SEQUENCE [LARGE SCALE GENOMIC DNA]</scope>
    <source>
        <strain evidence="1 2">ATCC 44560</strain>
    </source>
</reference>
<protein>
    <submittedName>
        <fullName evidence="1">Uncharacterized protein</fullName>
    </submittedName>
</protein>
<dbReference type="EMBL" id="KI964085">
    <property type="protein sequence ID" value="EUC41812.1"/>
    <property type="molecule type" value="Genomic_DNA"/>
</dbReference>
<accession>W6YQU7</accession>
<dbReference type="OrthoDB" id="10340337at2759"/>
<keyword evidence="2" id="KW-1185">Reference proteome</keyword>
<dbReference type="GeneID" id="19123804"/>
<evidence type="ECO:0000313" key="2">
    <source>
        <dbReference type="Proteomes" id="UP000054032"/>
    </source>
</evidence>
<name>W6YQU7_COCMI</name>
<sequence length="119" mass="13664">MHAQEKGCHPFTSDLVRRRALHSSPSSDLATTIIAKRSQVICLLNDTNSALEGVSRYIKDNAVQFTKRSIPHSTQRRHHRPVHVLLDVFVGTMPSFLHHLILRLIAIWHCYRYALTSNR</sequence>
<evidence type="ECO:0000313" key="1">
    <source>
        <dbReference type="EMBL" id="EUC41812.1"/>
    </source>
</evidence>